<evidence type="ECO:0000313" key="1">
    <source>
        <dbReference type="EMBL" id="KAK1863952.1"/>
    </source>
</evidence>
<organism evidence="1 2">
    <name type="scientific">Pyropia yezoensis</name>
    <name type="common">Susabi-nori</name>
    <name type="synonym">Porphyra yezoensis</name>
    <dbReference type="NCBI Taxonomy" id="2788"/>
    <lineage>
        <taxon>Eukaryota</taxon>
        <taxon>Rhodophyta</taxon>
        <taxon>Bangiophyceae</taxon>
        <taxon>Bangiales</taxon>
        <taxon>Bangiaceae</taxon>
        <taxon>Pyropia</taxon>
    </lineage>
</organism>
<name>A0ACC3C2C6_PYRYE</name>
<proteinExistence type="predicted"/>
<accession>A0ACC3C2C6</accession>
<dbReference type="Proteomes" id="UP000798662">
    <property type="component" value="Chromosome 2"/>
</dbReference>
<comment type="caution">
    <text evidence="1">The sequence shown here is derived from an EMBL/GenBank/DDBJ whole genome shotgun (WGS) entry which is preliminary data.</text>
</comment>
<gene>
    <name evidence="1" type="ORF">I4F81_006504</name>
</gene>
<protein>
    <submittedName>
        <fullName evidence="1">Uncharacterized protein</fullName>
    </submittedName>
</protein>
<evidence type="ECO:0000313" key="2">
    <source>
        <dbReference type="Proteomes" id="UP000798662"/>
    </source>
</evidence>
<reference evidence="1" key="1">
    <citation type="submission" date="2019-11" db="EMBL/GenBank/DDBJ databases">
        <title>Nori genome reveals adaptations in red seaweeds to the harsh intertidal environment.</title>
        <authorList>
            <person name="Wang D."/>
            <person name="Mao Y."/>
        </authorList>
    </citation>
    <scope>NUCLEOTIDE SEQUENCE</scope>
    <source>
        <tissue evidence="1">Gametophyte</tissue>
    </source>
</reference>
<sequence>MMSDENPPRGTGAAAYAGARSLPPPSGGGGGGRGGAPLSAFSLSDDPSLPETVDGIESDAGGAAAAIAGAGRPPSPPPLATTLFGAFSRIKDSLPPLLPLPQTAAAAVAALRQPPPPAGLPPGPARPPTLVLVGDSLTEDAAADAAGWAHPLVARYARRADVLVRGYNGYNSRWLLRLLPPLLSALSTANVRLVTLFVGANDAVADGAAQAVPLAEFVDNLARLVGAVRRAGAAPLLIGPPPCSGSAWAAACAARGRGDGDGRGVTLSRTYARAVVRVAERLRVPPAHCLWAYPRCRASATRLARSPPHPASPATDLVIAADPLPQGARFKLPLPLPPPLLPAHPAFVPPHAQAPSNATTSTTKGRVPRAKRYVRSRPVHRRVRWGGGGRGVGGGQRAPPVTPQSLSQTQTTRR</sequence>
<dbReference type="EMBL" id="CM020619">
    <property type="protein sequence ID" value="KAK1863952.1"/>
    <property type="molecule type" value="Genomic_DNA"/>
</dbReference>
<keyword evidence="2" id="KW-1185">Reference proteome</keyword>